<feature type="compositionally biased region" description="Polar residues" evidence="1">
    <location>
        <begin position="1"/>
        <end position="13"/>
    </location>
</feature>
<feature type="region of interest" description="Disordered" evidence="1">
    <location>
        <begin position="1"/>
        <end position="26"/>
    </location>
</feature>
<protein>
    <submittedName>
        <fullName evidence="2">Uncharacterized protein</fullName>
    </submittedName>
</protein>
<dbReference type="RefSeq" id="WP_153981895.1">
    <property type="nucleotide sequence ID" value="NZ_BAAANZ010000003.1"/>
</dbReference>
<sequence length="89" mass="10139">MTTITRAVTTAQHPPSPAGVPPRPRPVPGRVGLVDRIALRVGVALVAWSRRPRLLDDRAERERRAQLKRSTALRERQWQRRALLLLPPR</sequence>
<evidence type="ECO:0000313" key="3">
    <source>
        <dbReference type="Proteomes" id="UP000552883"/>
    </source>
</evidence>
<keyword evidence="3" id="KW-1185">Reference proteome</keyword>
<dbReference type="EMBL" id="JACHBS010000001">
    <property type="protein sequence ID" value="MBB5618694.1"/>
    <property type="molecule type" value="Genomic_DNA"/>
</dbReference>
<organism evidence="2 3">
    <name type="scientific">Microcella frigidaquae</name>
    <dbReference type="NCBI Taxonomy" id="424758"/>
    <lineage>
        <taxon>Bacteria</taxon>
        <taxon>Bacillati</taxon>
        <taxon>Actinomycetota</taxon>
        <taxon>Actinomycetes</taxon>
        <taxon>Micrococcales</taxon>
        <taxon>Microbacteriaceae</taxon>
        <taxon>Microcella</taxon>
    </lineage>
</organism>
<proteinExistence type="predicted"/>
<comment type="caution">
    <text evidence="2">The sequence shown here is derived from an EMBL/GenBank/DDBJ whole genome shotgun (WGS) entry which is preliminary data.</text>
</comment>
<accession>A0A840XC24</accession>
<dbReference type="Proteomes" id="UP000552883">
    <property type="component" value="Unassembled WGS sequence"/>
</dbReference>
<dbReference type="AlphaFoldDB" id="A0A840XC24"/>
<reference evidence="2 3" key="1">
    <citation type="submission" date="2020-08" db="EMBL/GenBank/DDBJ databases">
        <title>Sequencing the genomes of 1000 actinobacteria strains.</title>
        <authorList>
            <person name="Klenk H.-P."/>
        </authorList>
    </citation>
    <scope>NUCLEOTIDE SEQUENCE [LARGE SCALE GENOMIC DNA]</scope>
    <source>
        <strain evidence="2 3">DSM 23889</strain>
    </source>
</reference>
<evidence type="ECO:0000256" key="1">
    <source>
        <dbReference type="SAM" id="MobiDB-lite"/>
    </source>
</evidence>
<gene>
    <name evidence="2" type="ORF">BJ959_002190</name>
</gene>
<name>A0A840XC24_9MICO</name>
<evidence type="ECO:0000313" key="2">
    <source>
        <dbReference type="EMBL" id="MBB5618694.1"/>
    </source>
</evidence>
<feature type="compositionally biased region" description="Pro residues" evidence="1">
    <location>
        <begin position="14"/>
        <end position="26"/>
    </location>
</feature>